<organism evidence="8 9">
    <name type="scientific">Thelonectria olida</name>
    <dbReference type="NCBI Taxonomy" id="1576542"/>
    <lineage>
        <taxon>Eukaryota</taxon>
        <taxon>Fungi</taxon>
        <taxon>Dikarya</taxon>
        <taxon>Ascomycota</taxon>
        <taxon>Pezizomycotina</taxon>
        <taxon>Sordariomycetes</taxon>
        <taxon>Hypocreomycetidae</taxon>
        <taxon>Hypocreales</taxon>
        <taxon>Nectriaceae</taxon>
        <taxon>Thelonectria</taxon>
    </lineage>
</organism>
<dbReference type="AlphaFoldDB" id="A0A9P8VU58"/>
<reference evidence="8 9" key="1">
    <citation type="journal article" date="2021" name="Nat. Commun.">
        <title>Genetic determinants of endophytism in the Arabidopsis root mycobiome.</title>
        <authorList>
            <person name="Mesny F."/>
            <person name="Miyauchi S."/>
            <person name="Thiergart T."/>
            <person name="Pickel B."/>
            <person name="Atanasova L."/>
            <person name="Karlsson M."/>
            <person name="Huettel B."/>
            <person name="Barry K.W."/>
            <person name="Haridas S."/>
            <person name="Chen C."/>
            <person name="Bauer D."/>
            <person name="Andreopoulos W."/>
            <person name="Pangilinan J."/>
            <person name="LaButti K."/>
            <person name="Riley R."/>
            <person name="Lipzen A."/>
            <person name="Clum A."/>
            <person name="Drula E."/>
            <person name="Henrissat B."/>
            <person name="Kohler A."/>
            <person name="Grigoriev I.V."/>
            <person name="Martin F.M."/>
            <person name="Hacquard S."/>
        </authorList>
    </citation>
    <scope>NUCLEOTIDE SEQUENCE [LARGE SCALE GENOMIC DNA]</scope>
    <source>
        <strain evidence="8 9">MPI-CAGE-CH-0241</strain>
    </source>
</reference>
<feature type="domain" description="Xylanolytic transcriptional activator regulatory" evidence="7">
    <location>
        <begin position="265"/>
        <end position="338"/>
    </location>
</feature>
<dbReference type="EMBL" id="JAGPYM010000042">
    <property type="protein sequence ID" value="KAH6874060.1"/>
    <property type="molecule type" value="Genomic_DNA"/>
</dbReference>
<dbReference type="GO" id="GO:0006351">
    <property type="term" value="P:DNA-templated transcription"/>
    <property type="evidence" value="ECO:0007669"/>
    <property type="project" value="InterPro"/>
</dbReference>
<evidence type="ECO:0000256" key="4">
    <source>
        <dbReference type="ARBA" id="ARBA00023242"/>
    </source>
</evidence>
<evidence type="ECO:0000313" key="9">
    <source>
        <dbReference type="Proteomes" id="UP000777438"/>
    </source>
</evidence>
<keyword evidence="1" id="KW-0805">Transcription regulation</keyword>
<keyword evidence="4" id="KW-0539">Nucleus</keyword>
<dbReference type="GO" id="GO:0000978">
    <property type="term" value="F:RNA polymerase II cis-regulatory region sequence-specific DNA binding"/>
    <property type="evidence" value="ECO:0007669"/>
    <property type="project" value="TreeGrafter"/>
</dbReference>
<dbReference type="PANTHER" id="PTHR47424:SF3">
    <property type="entry name" value="REGULATORY PROTEIN GAL4"/>
    <property type="match status" value="1"/>
</dbReference>
<protein>
    <submittedName>
        <fullName evidence="8">Fungal-specific transcription factor domain-containing protein</fullName>
    </submittedName>
</protein>
<evidence type="ECO:0000313" key="8">
    <source>
        <dbReference type="EMBL" id="KAH6874060.1"/>
    </source>
</evidence>
<dbReference type="Pfam" id="PF04082">
    <property type="entry name" value="Fungal_trans"/>
    <property type="match status" value="1"/>
</dbReference>
<dbReference type="GO" id="GO:0008270">
    <property type="term" value="F:zinc ion binding"/>
    <property type="evidence" value="ECO:0007669"/>
    <property type="project" value="InterPro"/>
</dbReference>
<evidence type="ECO:0000259" key="7">
    <source>
        <dbReference type="SMART" id="SM00906"/>
    </source>
</evidence>
<feature type="region of interest" description="Disordered" evidence="5">
    <location>
        <begin position="12"/>
        <end position="47"/>
    </location>
</feature>
<comment type="caution">
    <text evidence="8">The sequence shown here is derived from an EMBL/GenBank/DDBJ whole genome shotgun (WGS) entry which is preliminary data.</text>
</comment>
<keyword evidence="9" id="KW-1185">Reference proteome</keyword>
<evidence type="ECO:0000256" key="5">
    <source>
        <dbReference type="SAM" id="MobiDB-lite"/>
    </source>
</evidence>
<feature type="compositionally biased region" description="Polar residues" evidence="5">
    <location>
        <begin position="129"/>
        <end position="140"/>
    </location>
</feature>
<proteinExistence type="predicted"/>
<dbReference type="PANTHER" id="PTHR47424">
    <property type="entry name" value="REGULATORY PROTEIN GAL4"/>
    <property type="match status" value="1"/>
</dbReference>
<keyword evidence="6" id="KW-1133">Transmembrane helix</keyword>
<dbReference type="GO" id="GO:0005634">
    <property type="term" value="C:nucleus"/>
    <property type="evidence" value="ECO:0007669"/>
    <property type="project" value="TreeGrafter"/>
</dbReference>
<keyword evidence="2" id="KW-0238">DNA-binding</keyword>
<sequence>MRVQDLEAQLASVSGDQDRGIQDASLGNIATPIPDVGDKPDNDASPIPSSCGVSNTDSLCAPSITESLPDVRATEVFDQLQATDIGYFGPSSNHALFRSLTAEMINLGYNNARRHFEATLSGQARPEATYQTSKQSQSSERVSHHSRVNLSEFPNGRVALELVTRFFDTVAAVLPYTNESVLVKEVQKLNTPGDTVSSPPDMRALLNIVFAHSLSAMNEPSSELFYSRAFRLLEDESQHMSSPESLQACLLLANFQQNSRRAISSWTTHCLAVKISYQLGVHAPLTYEDLSMEERQLRARLWLGVVIQDRILSSALGRPSLIPLNHVQADIIKSLGPVHHSGHSGPVLLKENSAYFRHLISLHEITGITVDEMYDFNISSANRPEYDDLVAKTLNLSRRIDSWRKSCSPFQIPLKDPNSRVSVSSSFGPEKYEVLLSIHYYRAILLVNGPLLIGALQRSAPCNGHEPGILQDVATSLLKRDFAAAKELSEILSCIIRFDFAFLRRNAIWWICNYGVLTLCLHLLGFWIFHLNNNTNPSDMSLSATEVEALLCDTLATLKAIGGPSIMSNKAHQCMRHYVDFLASLGYKSTIEDLENLDQLLSVGEQQQLNPQVIHDPNLDELFSSLESEDALFSGLLGSENWTNDLYDIRLI</sequence>
<accession>A0A9P8VU58</accession>
<evidence type="ECO:0000256" key="2">
    <source>
        <dbReference type="ARBA" id="ARBA00023125"/>
    </source>
</evidence>
<dbReference type="InterPro" id="IPR051127">
    <property type="entry name" value="Fungal_SecMet_Regulators"/>
</dbReference>
<feature type="region of interest" description="Disordered" evidence="5">
    <location>
        <begin position="121"/>
        <end position="146"/>
    </location>
</feature>
<gene>
    <name evidence="8" type="ORF">B0T10DRAFT_610831</name>
</gene>
<evidence type="ECO:0000256" key="6">
    <source>
        <dbReference type="SAM" id="Phobius"/>
    </source>
</evidence>
<dbReference type="CDD" id="cd12148">
    <property type="entry name" value="fungal_TF_MHR"/>
    <property type="match status" value="1"/>
</dbReference>
<dbReference type="Proteomes" id="UP000777438">
    <property type="component" value="Unassembled WGS sequence"/>
</dbReference>
<dbReference type="OrthoDB" id="3364175at2759"/>
<dbReference type="InterPro" id="IPR007219">
    <property type="entry name" value="XnlR_reg_dom"/>
</dbReference>
<dbReference type="SMART" id="SM00906">
    <property type="entry name" value="Fungal_trans"/>
    <property type="match status" value="1"/>
</dbReference>
<name>A0A9P8VU58_9HYPO</name>
<keyword evidence="3" id="KW-0804">Transcription</keyword>
<dbReference type="GO" id="GO:0000435">
    <property type="term" value="P:positive regulation of transcription from RNA polymerase II promoter by galactose"/>
    <property type="evidence" value="ECO:0007669"/>
    <property type="project" value="TreeGrafter"/>
</dbReference>
<evidence type="ECO:0000256" key="3">
    <source>
        <dbReference type="ARBA" id="ARBA00023163"/>
    </source>
</evidence>
<dbReference type="GO" id="GO:0000981">
    <property type="term" value="F:DNA-binding transcription factor activity, RNA polymerase II-specific"/>
    <property type="evidence" value="ECO:0007669"/>
    <property type="project" value="TreeGrafter"/>
</dbReference>
<keyword evidence="6" id="KW-0472">Membrane</keyword>
<feature type="transmembrane region" description="Helical" evidence="6">
    <location>
        <begin position="507"/>
        <end position="529"/>
    </location>
</feature>
<keyword evidence="6" id="KW-0812">Transmembrane</keyword>
<evidence type="ECO:0000256" key="1">
    <source>
        <dbReference type="ARBA" id="ARBA00023015"/>
    </source>
</evidence>